<proteinExistence type="predicted"/>
<keyword evidence="2" id="KW-0732">Signal</keyword>
<keyword evidence="4" id="KW-1185">Reference proteome</keyword>
<gene>
    <name evidence="3" type="ORF">IRJ41_010429</name>
</gene>
<feature type="chain" id="PRO_5040996747" evidence="2">
    <location>
        <begin position="19"/>
        <end position="201"/>
    </location>
</feature>
<dbReference type="EMBL" id="JAFHDT010000009">
    <property type="protein sequence ID" value="KAI7805530.1"/>
    <property type="molecule type" value="Genomic_DNA"/>
</dbReference>
<evidence type="ECO:0000256" key="2">
    <source>
        <dbReference type="SAM" id="SignalP"/>
    </source>
</evidence>
<accession>A0A9W7WNK5</accession>
<organism evidence="3 4">
    <name type="scientific">Triplophysa rosa</name>
    <name type="common">Cave loach</name>
    <dbReference type="NCBI Taxonomy" id="992332"/>
    <lineage>
        <taxon>Eukaryota</taxon>
        <taxon>Metazoa</taxon>
        <taxon>Chordata</taxon>
        <taxon>Craniata</taxon>
        <taxon>Vertebrata</taxon>
        <taxon>Euteleostomi</taxon>
        <taxon>Actinopterygii</taxon>
        <taxon>Neopterygii</taxon>
        <taxon>Teleostei</taxon>
        <taxon>Ostariophysi</taxon>
        <taxon>Cypriniformes</taxon>
        <taxon>Nemacheilidae</taxon>
        <taxon>Triplophysa</taxon>
    </lineage>
</organism>
<evidence type="ECO:0000313" key="4">
    <source>
        <dbReference type="Proteomes" id="UP001059041"/>
    </source>
</evidence>
<comment type="caution">
    <text evidence="3">The sequence shown here is derived from an EMBL/GenBank/DDBJ whole genome shotgun (WGS) entry which is preliminary data.</text>
</comment>
<sequence length="201" mass="21251">MTGCQWLLLSETVASSLTAVRWDCPLIPTSLSSLVVELETKLQPTSTGNTFTSILSLRCQVGIPEILSFKCFVNGLFPRYSQLNYEDCPTGAGPQNHVRLQFTCLMAVALFYSVFESGAGADGKAGPIAVEPCAGSCAAVQTLLMSLPRGSSAMPPPGQCGITIASALVDSCQQRAGDFKGKGSGLKSRKQQHTMHQGTCV</sequence>
<evidence type="ECO:0000313" key="3">
    <source>
        <dbReference type="EMBL" id="KAI7805530.1"/>
    </source>
</evidence>
<feature type="signal peptide" evidence="2">
    <location>
        <begin position="1"/>
        <end position="18"/>
    </location>
</feature>
<reference evidence="3" key="1">
    <citation type="submission" date="2021-02" db="EMBL/GenBank/DDBJ databases">
        <title>Comparative genomics reveals that relaxation of natural selection precedes convergent phenotypic evolution of cavefish.</title>
        <authorList>
            <person name="Peng Z."/>
        </authorList>
    </citation>
    <scope>NUCLEOTIDE SEQUENCE</scope>
    <source>
        <tissue evidence="3">Muscle</tissue>
    </source>
</reference>
<feature type="region of interest" description="Disordered" evidence="1">
    <location>
        <begin position="180"/>
        <end position="201"/>
    </location>
</feature>
<evidence type="ECO:0000256" key="1">
    <source>
        <dbReference type="SAM" id="MobiDB-lite"/>
    </source>
</evidence>
<dbReference type="Proteomes" id="UP001059041">
    <property type="component" value="Linkage Group LG9"/>
</dbReference>
<protein>
    <submittedName>
        <fullName evidence="3">Attractin-like protein 1</fullName>
    </submittedName>
</protein>
<name>A0A9W7WNK5_TRIRA</name>
<dbReference type="AlphaFoldDB" id="A0A9W7WNK5"/>